<dbReference type="PANTHER" id="PTHR12526">
    <property type="entry name" value="GLYCOSYLTRANSFERASE"/>
    <property type="match status" value="1"/>
</dbReference>
<dbReference type="PANTHER" id="PTHR12526:SF510">
    <property type="entry name" value="D-INOSITOL 3-PHOSPHATE GLYCOSYLTRANSFERASE"/>
    <property type="match status" value="1"/>
</dbReference>
<dbReference type="Pfam" id="PF00534">
    <property type="entry name" value="Glycos_transf_1"/>
    <property type="match status" value="1"/>
</dbReference>
<accession>A0A6C0JV54</accession>
<dbReference type="EMBL" id="MN740740">
    <property type="protein sequence ID" value="QHU09642.1"/>
    <property type="molecule type" value="Genomic_DNA"/>
</dbReference>
<dbReference type="SUPFAM" id="SSF53756">
    <property type="entry name" value="UDP-Glycosyltransferase/glycogen phosphorylase"/>
    <property type="match status" value="1"/>
</dbReference>
<keyword evidence="2" id="KW-0808">Transferase</keyword>
<name>A0A6C0JV54_9ZZZZ</name>
<dbReference type="CDD" id="cd03801">
    <property type="entry name" value="GT4_PimA-like"/>
    <property type="match status" value="1"/>
</dbReference>
<feature type="transmembrane region" description="Helical" evidence="3">
    <location>
        <begin position="6"/>
        <end position="26"/>
    </location>
</feature>
<reference evidence="5" key="1">
    <citation type="journal article" date="2020" name="Nature">
        <title>Giant virus diversity and host interactions through global metagenomics.</title>
        <authorList>
            <person name="Schulz F."/>
            <person name="Roux S."/>
            <person name="Paez-Espino D."/>
            <person name="Jungbluth S."/>
            <person name="Walsh D.A."/>
            <person name="Denef V.J."/>
            <person name="McMahon K.D."/>
            <person name="Konstantinidis K.T."/>
            <person name="Eloe-Fadrosh E.A."/>
            <person name="Kyrpides N.C."/>
            <person name="Woyke T."/>
        </authorList>
    </citation>
    <scope>NUCLEOTIDE SEQUENCE</scope>
    <source>
        <strain evidence="5">GVMAG-S-1101164-105</strain>
    </source>
</reference>
<keyword evidence="1" id="KW-0328">Glycosyltransferase</keyword>
<sequence length="377" mass="43184">MTTQWYTSDVTIVFSVFLALFIILYVRRNVEFTNKNRIAPFREPLVPETFWKYCKPSDSPSVVWIVRHYVPDFKAGAECMAYDINTYLTTVLGWKVTVIVPYSSVSSYGGVQILQFYQKSEIEVAISKAHYVLSQYQVIETAAITCARSMKPLVLFAHDDSLGPWIVKAKSLHNNVNIVNNSEWIANINRQYSLNSFILNPPVDWKRYITYSERRYITLINMNGNKGVEQFYKIAAALPEYEFLGVAGSYAKQNGNPLSSNVTLWKSQSDMRVVYNVTGILCVPSKHESWGRVAIEACSSGIPVVASPTPGLKEALDYSGIFAERDDTDAWVQIIRKLKRDPLYYKKYSELTSKRARELDPKPQLDRFKVWLEELKN</sequence>
<dbReference type="InterPro" id="IPR001296">
    <property type="entry name" value="Glyco_trans_1"/>
</dbReference>
<protein>
    <recommendedName>
        <fullName evidence="4">Glycosyl transferase family 1 domain-containing protein</fullName>
    </recommendedName>
</protein>
<evidence type="ECO:0000256" key="3">
    <source>
        <dbReference type="SAM" id="Phobius"/>
    </source>
</evidence>
<evidence type="ECO:0000259" key="4">
    <source>
        <dbReference type="Pfam" id="PF00534"/>
    </source>
</evidence>
<dbReference type="AlphaFoldDB" id="A0A6C0JV54"/>
<dbReference type="Gene3D" id="3.40.50.2000">
    <property type="entry name" value="Glycogen Phosphorylase B"/>
    <property type="match status" value="1"/>
</dbReference>
<keyword evidence="3" id="KW-1133">Transmembrane helix</keyword>
<dbReference type="GO" id="GO:0016757">
    <property type="term" value="F:glycosyltransferase activity"/>
    <property type="evidence" value="ECO:0007669"/>
    <property type="project" value="UniProtKB-KW"/>
</dbReference>
<evidence type="ECO:0000313" key="5">
    <source>
        <dbReference type="EMBL" id="QHU09642.1"/>
    </source>
</evidence>
<organism evidence="5">
    <name type="scientific">viral metagenome</name>
    <dbReference type="NCBI Taxonomy" id="1070528"/>
    <lineage>
        <taxon>unclassified sequences</taxon>
        <taxon>metagenomes</taxon>
        <taxon>organismal metagenomes</taxon>
    </lineage>
</organism>
<evidence type="ECO:0000256" key="1">
    <source>
        <dbReference type="ARBA" id="ARBA00022676"/>
    </source>
</evidence>
<feature type="domain" description="Glycosyl transferase family 1" evidence="4">
    <location>
        <begin position="225"/>
        <end position="350"/>
    </location>
</feature>
<keyword evidence="3" id="KW-0472">Membrane</keyword>
<proteinExistence type="predicted"/>
<keyword evidence="3" id="KW-0812">Transmembrane</keyword>
<evidence type="ECO:0000256" key="2">
    <source>
        <dbReference type="ARBA" id="ARBA00022679"/>
    </source>
</evidence>